<evidence type="ECO:0000256" key="3">
    <source>
        <dbReference type="ARBA" id="ARBA00022692"/>
    </source>
</evidence>
<dbReference type="Pfam" id="PF12704">
    <property type="entry name" value="MacB_PCD"/>
    <property type="match status" value="2"/>
</dbReference>
<feature type="transmembrane region" description="Helical" evidence="6">
    <location>
        <begin position="679"/>
        <end position="703"/>
    </location>
</feature>
<dbReference type="RefSeq" id="WP_093326333.1">
    <property type="nucleotide sequence ID" value="NZ_FOAF01000003.1"/>
</dbReference>
<feature type="transmembrane region" description="Helical" evidence="6">
    <location>
        <begin position="765"/>
        <end position="785"/>
    </location>
</feature>
<protein>
    <submittedName>
        <fullName evidence="9">Putative ABC transport system permease protein</fullName>
    </submittedName>
</protein>
<feature type="transmembrane region" description="Helical" evidence="6">
    <location>
        <begin position="284"/>
        <end position="306"/>
    </location>
</feature>
<dbReference type="GO" id="GO:0022857">
    <property type="term" value="F:transmembrane transporter activity"/>
    <property type="evidence" value="ECO:0007669"/>
    <property type="project" value="TreeGrafter"/>
</dbReference>
<dbReference type="PANTHER" id="PTHR30572">
    <property type="entry name" value="MEMBRANE COMPONENT OF TRANSPORTER-RELATED"/>
    <property type="match status" value="1"/>
</dbReference>
<dbReference type="OrthoDB" id="1451596at2"/>
<proteinExistence type="predicted"/>
<evidence type="ECO:0000313" key="10">
    <source>
        <dbReference type="Proteomes" id="UP000199421"/>
    </source>
</evidence>
<dbReference type="GO" id="GO:0005886">
    <property type="term" value="C:plasma membrane"/>
    <property type="evidence" value="ECO:0007669"/>
    <property type="project" value="UniProtKB-SubCell"/>
</dbReference>
<feature type="transmembrane region" description="Helical" evidence="6">
    <location>
        <begin position="423"/>
        <end position="447"/>
    </location>
</feature>
<evidence type="ECO:0000313" key="9">
    <source>
        <dbReference type="EMBL" id="SEL70778.1"/>
    </source>
</evidence>
<evidence type="ECO:0000256" key="1">
    <source>
        <dbReference type="ARBA" id="ARBA00004651"/>
    </source>
</evidence>
<feature type="transmembrane region" description="Helical" evidence="6">
    <location>
        <begin position="379"/>
        <end position="402"/>
    </location>
</feature>
<feature type="transmembrane region" description="Helical" evidence="6">
    <location>
        <begin position="731"/>
        <end position="750"/>
    </location>
</feature>
<keyword evidence="4 6" id="KW-1133">Transmembrane helix</keyword>
<feature type="domain" description="ABC3 transporter permease C-terminal" evidence="7">
    <location>
        <begin position="682"/>
        <end position="795"/>
    </location>
</feature>
<reference evidence="10" key="1">
    <citation type="submission" date="2016-10" db="EMBL/GenBank/DDBJ databases">
        <authorList>
            <person name="Varghese N."/>
            <person name="Submissions S."/>
        </authorList>
    </citation>
    <scope>NUCLEOTIDE SEQUENCE [LARGE SCALE GENOMIC DNA]</scope>
    <source>
        <strain evidence="10">DSM 18733</strain>
    </source>
</reference>
<gene>
    <name evidence="9" type="ORF">SAMN05661044_03189</name>
</gene>
<keyword evidence="2" id="KW-1003">Cell membrane</keyword>
<feature type="domain" description="ABC3 transporter permease C-terminal" evidence="7">
    <location>
        <begin position="290"/>
        <end position="405"/>
    </location>
</feature>
<evidence type="ECO:0000256" key="6">
    <source>
        <dbReference type="SAM" id="Phobius"/>
    </source>
</evidence>
<evidence type="ECO:0000259" key="8">
    <source>
        <dbReference type="Pfam" id="PF12704"/>
    </source>
</evidence>
<keyword evidence="3 6" id="KW-0812">Transmembrane</keyword>
<dbReference type="InterPro" id="IPR003838">
    <property type="entry name" value="ABC3_permease_C"/>
</dbReference>
<dbReference type="PANTHER" id="PTHR30572:SF18">
    <property type="entry name" value="ABC-TYPE MACROLIDE FAMILY EXPORT SYSTEM PERMEASE COMPONENT 2"/>
    <property type="match status" value="1"/>
</dbReference>
<keyword evidence="10" id="KW-1185">Reference proteome</keyword>
<feature type="transmembrane region" description="Helical" evidence="6">
    <location>
        <begin position="331"/>
        <end position="359"/>
    </location>
</feature>
<dbReference type="AlphaFoldDB" id="A0A1H7SEE7"/>
<feature type="domain" description="MacB-like periplasmic core" evidence="8">
    <location>
        <begin position="463"/>
        <end position="605"/>
    </location>
</feature>
<dbReference type="EMBL" id="FOAF01000003">
    <property type="protein sequence ID" value="SEL70778.1"/>
    <property type="molecule type" value="Genomic_DNA"/>
</dbReference>
<feature type="domain" description="MacB-like periplasmic core" evidence="8">
    <location>
        <begin position="20"/>
        <end position="236"/>
    </location>
</feature>
<evidence type="ECO:0000259" key="7">
    <source>
        <dbReference type="Pfam" id="PF02687"/>
    </source>
</evidence>
<evidence type="ECO:0000256" key="5">
    <source>
        <dbReference type="ARBA" id="ARBA00023136"/>
    </source>
</evidence>
<sequence>MLKNYIKTAWRNLWKNKFYSLLNILGLAIGMAVCIVIVLFVNYERNFDAIHKRNIYRLNEVQKPEGMVSPQKVALSMYPMGPALQQEFSEITNFTRVNQFGKASFQINGIRHILSSTFLVDSTFLQLFDFKLLKGDRKTALQKPNSLLLTEKTAASIFGKNEALGKTITTYGRDTTSFTITGILADIPENSHIKFDALFSINTYVGPQQMQNWGSNWLTTYLEIDPNANIKNLEKKFPVFLKEHMDEDQVKGYELFLQSLRDVHAGSTDITHDYINYQKFNSKYTLVFLAIAIVVLIIASINFVNLTTARSAGRAKEIGVRKSTGAKREQLYFQFIGESIFLCCIALILSCGLVKLMLLYVNHISLRAIDFPLFSSPKLVFSLFLGMVLLGLLAGLYPAAYLSSFKPSTVLKGTATTGKSKTFFRNVLVVGQFTCAIVLITATLLAIKQLRFMQKKDVGFTREQIVSVVLDKNTNRNYAALKQELLTNSLVKGVTASQQKMGNNLHQTGVRFYGDGPAKDLVTSQIIVDPDFLSVYQIPLLAGRNFSKDRPAENGKTYIINETLAKELLKESPNQSIASLIGKRFGFNGLDSASTIVGIAKDFNFNSLHHKIETLCLYNQTEFGYNELSIKINTARAQDALAYIQSVWKRTSPDSDFEYQFLDDHFAELYKTDQTTSEIVGILAVLSVLISCMGLLGLATFIAEQRIKEIGIRKVLGASVHGLVQLLSKDFLKLVAIAIMIAVPIAWLGMNKWLEDFAYRIEIEWWVFVVAGLVAISIAMLTISFRTIKSARANPVKSLRTE</sequence>
<evidence type="ECO:0000256" key="4">
    <source>
        <dbReference type="ARBA" id="ARBA00022989"/>
    </source>
</evidence>
<accession>A0A1H7SEE7</accession>
<keyword evidence="5 6" id="KW-0472">Membrane</keyword>
<name>A0A1H7SEE7_OLID1</name>
<dbReference type="Proteomes" id="UP000199421">
    <property type="component" value="Unassembled WGS sequence"/>
</dbReference>
<evidence type="ECO:0000256" key="2">
    <source>
        <dbReference type="ARBA" id="ARBA00022475"/>
    </source>
</evidence>
<dbReference type="InterPro" id="IPR050250">
    <property type="entry name" value="Macrolide_Exporter_MacB"/>
</dbReference>
<organism evidence="9 10">
    <name type="scientific">Olivibacter domesticus</name>
    <name type="common">Pseudosphingobacterium domesticum</name>
    <dbReference type="NCBI Taxonomy" id="407022"/>
    <lineage>
        <taxon>Bacteria</taxon>
        <taxon>Pseudomonadati</taxon>
        <taxon>Bacteroidota</taxon>
        <taxon>Sphingobacteriia</taxon>
        <taxon>Sphingobacteriales</taxon>
        <taxon>Sphingobacteriaceae</taxon>
        <taxon>Olivibacter</taxon>
    </lineage>
</organism>
<dbReference type="Pfam" id="PF02687">
    <property type="entry name" value="FtsX"/>
    <property type="match status" value="2"/>
</dbReference>
<comment type="subcellular location">
    <subcellularLocation>
        <location evidence="1">Cell membrane</location>
        <topology evidence="1">Multi-pass membrane protein</topology>
    </subcellularLocation>
</comment>
<dbReference type="STRING" id="407022.SAMN05661044_03189"/>
<feature type="transmembrane region" description="Helical" evidence="6">
    <location>
        <begin position="21"/>
        <end position="43"/>
    </location>
</feature>
<dbReference type="InterPro" id="IPR025857">
    <property type="entry name" value="MacB_PCD"/>
</dbReference>